<comment type="caution">
    <text evidence="5">The sequence shown here is derived from an EMBL/GenBank/DDBJ whole genome shotgun (WGS) entry which is preliminary data.</text>
</comment>
<dbReference type="Gene3D" id="3.40.50.300">
    <property type="entry name" value="P-loop containing nucleotide triphosphate hydrolases"/>
    <property type="match status" value="1"/>
</dbReference>
<dbReference type="InterPro" id="IPR027417">
    <property type="entry name" value="P-loop_NTPase"/>
</dbReference>
<evidence type="ECO:0000256" key="3">
    <source>
        <dbReference type="ARBA" id="ARBA00037066"/>
    </source>
</evidence>
<dbReference type="Proteomes" id="UP001144297">
    <property type="component" value="Unassembled WGS sequence"/>
</dbReference>
<accession>A0A9W6GER1</accession>
<dbReference type="InterPro" id="IPR003439">
    <property type="entry name" value="ABC_transporter-like_ATP-bd"/>
</dbReference>
<proteinExistence type="predicted"/>
<evidence type="ECO:0000256" key="2">
    <source>
        <dbReference type="ARBA" id="ARBA00022967"/>
    </source>
</evidence>
<dbReference type="PANTHER" id="PTHR42794:SF1">
    <property type="entry name" value="HEMIN IMPORT ATP-BINDING PROTEIN HMUV"/>
    <property type="match status" value="1"/>
</dbReference>
<organism evidence="5 6">
    <name type="scientific">Thermodesulfovibrio yellowstonii</name>
    <dbReference type="NCBI Taxonomy" id="28262"/>
    <lineage>
        <taxon>Bacteria</taxon>
        <taxon>Pseudomonadati</taxon>
        <taxon>Nitrospirota</taxon>
        <taxon>Thermodesulfovibrionia</taxon>
        <taxon>Thermodesulfovibrionales</taxon>
        <taxon>Thermodesulfovibrionaceae</taxon>
        <taxon>Thermodesulfovibrio</taxon>
    </lineage>
</organism>
<evidence type="ECO:0000313" key="5">
    <source>
        <dbReference type="EMBL" id="GLI52462.1"/>
    </source>
</evidence>
<comment type="function">
    <text evidence="3">Part of the ABC transporter complex HmuTUV involved in hemin import. Responsible for energy coupling to the transport system.</text>
</comment>
<evidence type="ECO:0000259" key="4">
    <source>
        <dbReference type="Pfam" id="PF00005"/>
    </source>
</evidence>
<dbReference type="GO" id="GO:0016887">
    <property type="term" value="F:ATP hydrolysis activity"/>
    <property type="evidence" value="ECO:0007669"/>
    <property type="project" value="InterPro"/>
</dbReference>
<dbReference type="AlphaFoldDB" id="A0A9W6GER1"/>
<dbReference type="EMBL" id="BSDX01000001">
    <property type="protein sequence ID" value="GLI52462.1"/>
    <property type="molecule type" value="Genomic_DNA"/>
</dbReference>
<reference evidence="5" key="1">
    <citation type="submission" date="2022-12" db="EMBL/GenBank/DDBJ databases">
        <title>Reference genome sequencing for broad-spectrum identification of bacterial and archaeal isolates by mass spectrometry.</title>
        <authorList>
            <person name="Sekiguchi Y."/>
            <person name="Tourlousse D.M."/>
        </authorList>
    </citation>
    <scope>NUCLEOTIDE SEQUENCE</scope>
    <source>
        <strain evidence="5">TSL-P1</strain>
    </source>
</reference>
<evidence type="ECO:0000256" key="1">
    <source>
        <dbReference type="ARBA" id="ARBA00022448"/>
    </source>
</evidence>
<protein>
    <recommendedName>
        <fullName evidence="4">ABC transporter domain-containing protein</fullName>
    </recommendedName>
</protein>
<name>A0A9W6GER1_9BACT</name>
<dbReference type="PANTHER" id="PTHR42794">
    <property type="entry name" value="HEMIN IMPORT ATP-BINDING PROTEIN HMUV"/>
    <property type="match status" value="1"/>
</dbReference>
<keyword evidence="2" id="KW-1278">Translocase</keyword>
<dbReference type="GO" id="GO:0005524">
    <property type="term" value="F:ATP binding"/>
    <property type="evidence" value="ECO:0007669"/>
    <property type="project" value="InterPro"/>
</dbReference>
<keyword evidence="6" id="KW-1185">Reference proteome</keyword>
<evidence type="ECO:0000313" key="6">
    <source>
        <dbReference type="Proteomes" id="UP001144297"/>
    </source>
</evidence>
<feature type="domain" description="ABC transporter" evidence="4">
    <location>
        <begin position="17"/>
        <end position="63"/>
    </location>
</feature>
<dbReference type="SUPFAM" id="SSF52540">
    <property type="entry name" value="P-loop containing nucleoside triphosphate hydrolases"/>
    <property type="match status" value="1"/>
</dbReference>
<gene>
    <name evidence="5" type="ORF">TISLANDTSLP1_01550</name>
</gene>
<sequence>MLKIENLYAGYGEKEVLKGIQLEFSRGKVYAILGPNGSGKSMLLRAMVKIIKSKKGRILLDNQV</sequence>
<dbReference type="Pfam" id="PF00005">
    <property type="entry name" value="ABC_tran"/>
    <property type="match status" value="1"/>
</dbReference>
<keyword evidence="1" id="KW-0813">Transport</keyword>